<evidence type="ECO:0000259" key="2">
    <source>
        <dbReference type="Pfam" id="PF00296"/>
    </source>
</evidence>
<accession>A0A644WSK2</accession>
<proteinExistence type="predicted"/>
<name>A0A644WSK2_9ZZZZ</name>
<sequence length="337" mass="37935">MSKLKLSILDLAKFTEETKTASEVLNQSTEIAKLADKLGYTRYWFAEHHNTSMIMSMFPEIMVAHVATQTQRIRVGTGGVMLPNHSAFSVAERFAMLEALYPGRIDLGIGRAPGTDGRTALALRRSWEAIKQDTFPEQLTELLGFLGHNLPDKHPFAHINASPDPFLIPEIYMLGSSTGGVEFALTKGLPFVFAAQINADLAVPVLTMYRRQFKPSEYLQEPKSILSIMVFTAETDEEAYYQAAPAILHWTMLTVGKRIVNPTFEEALSYRYSLQEEAVKQSIMRKFVIGSPGKVSEMLWQWAKETLVDEIIIFDLYSQMKGRRQGYELLAKELGLS</sequence>
<feature type="domain" description="Luciferase-like" evidence="2">
    <location>
        <begin position="6"/>
        <end position="307"/>
    </location>
</feature>
<evidence type="ECO:0000313" key="3">
    <source>
        <dbReference type="EMBL" id="MPM06820.1"/>
    </source>
</evidence>
<evidence type="ECO:0000256" key="1">
    <source>
        <dbReference type="ARBA" id="ARBA00007789"/>
    </source>
</evidence>
<dbReference type="AlphaFoldDB" id="A0A644WSK2"/>
<dbReference type="PANTHER" id="PTHR30137">
    <property type="entry name" value="LUCIFERASE-LIKE MONOOXYGENASE"/>
    <property type="match status" value="1"/>
</dbReference>
<protein>
    <recommendedName>
        <fullName evidence="2">Luciferase-like domain-containing protein</fullName>
    </recommendedName>
</protein>
<dbReference type="InterPro" id="IPR050766">
    <property type="entry name" value="Bact_Lucif_Oxidored"/>
</dbReference>
<dbReference type="InterPro" id="IPR019949">
    <property type="entry name" value="CmoO-like"/>
</dbReference>
<dbReference type="GO" id="GO:0016705">
    <property type="term" value="F:oxidoreductase activity, acting on paired donors, with incorporation or reduction of molecular oxygen"/>
    <property type="evidence" value="ECO:0007669"/>
    <property type="project" value="InterPro"/>
</dbReference>
<dbReference type="EMBL" id="VSSQ01001269">
    <property type="protein sequence ID" value="MPM06820.1"/>
    <property type="molecule type" value="Genomic_DNA"/>
</dbReference>
<dbReference type="InterPro" id="IPR036661">
    <property type="entry name" value="Luciferase-like_sf"/>
</dbReference>
<dbReference type="Gene3D" id="3.20.20.30">
    <property type="entry name" value="Luciferase-like domain"/>
    <property type="match status" value="1"/>
</dbReference>
<organism evidence="3">
    <name type="scientific">bioreactor metagenome</name>
    <dbReference type="NCBI Taxonomy" id="1076179"/>
    <lineage>
        <taxon>unclassified sequences</taxon>
        <taxon>metagenomes</taxon>
        <taxon>ecological metagenomes</taxon>
    </lineage>
</organism>
<comment type="similarity">
    <text evidence="1">To bacterial alkanal monooxygenase alpha and beta chains.</text>
</comment>
<reference evidence="3" key="1">
    <citation type="submission" date="2019-08" db="EMBL/GenBank/DDBJ databases">
        <authorList>
            <person name="Kucharzyk K."/>
            <person name="Murdoch R.W."/>
            <person name="Higgins S."/>
            <person name="Loffler F."/>
        </authorList>
    </citation>
    <scope>NUCLEOTIDE SEQUENCE</scope>
</reference>
<dbReference type="SUPFAM" id="SSF51679">
    <property type="entry name" value="Bacterial luciferase-like"/>
    <property type="match status" value="1"/>
</dbReference>
<dbReference type="InterPro" id="IPR011251">
    <property type="entry name" value="Luciferase-like_dom"/>
</dbReference>
<dbReference type="GO" id="GO:0005829">
    <property type="term" value="C:cytosol"/>
    <property type="evidence" value="ECO:0007669"/>
    <property type="project" value="TreeGrafter"/>
</dbReference>
<gene>
    <name evidence="3" type="ORF">SDC9_53123</name>
</gene>
<dbReference type="Pfam" id="PF00296">
    <property type="entry name" value="Bac_luciferase"/>
    <property type="match status" value="1"/>
</dbReference>
<comment type="caution">
    <text evidence="3">The sequence shown here is derived from an EMBL/GenBank/DDBJ whole genome shotgun (WGS) entry which is preliminary data.</text>
</comment>
<dbReference type="PANTHER" id="PTHR30137:SF6">
    <property type="entry name" value="LUCIFERASE-LIKE MONOOXYGENASE"/>
    <property type="match status" value="1"/>
</dbReference>
<dbReference type="NCBIfam" id="TIGR03558">
    <property type="entry name" value="oxido_grp_1"/>
    <property type="match status" value="1"/>
</dbReference>